<evidence type="ECO:0000259" key="4">
    <source>
        <dbReference type="PROSITE" id="PS50949"/>
    </source>
</evidence>
<keyword evidence="1" id="KW-0805">Transcription regulation</keyword>
<sequence>MVIELSKYEKIALDIAYSIYNEELKEGEKVKGRSTLSGKYNVSPETIRRAIKLLSDMGVVEVSEKSGIYIKSKDKAGEYIKKYQSKNNVMTLKKNIEDLIKEKQDIDKKIMDNLNLLIEYSIHLKSIGSICPFQIELKAGSHLIGKSISEVQFWQQTGATIIGVHRGEEVMLSPGPDVKFEEGDSVLFIGNNKDIVNKVNEYVG</sequence>
<dbReference type="InterPro" id="IPR036721">
    <property type="entry name" value="RCK_C_sf"/>
</dbReference>
<dbReference type="PANTHER" id="PTHR38445:SF9">
    <property type="entry name" value="HTH-TYPE TRANSCRIPTIONAL REPRESSOR YTRA"/>
    <property type="match status" value="1"/>
</dbReference>
<dbReference type="GO" id="GO:0008324">
    <property type="term" value="F:monoatomic cation transmembrane transporter activity"/>
    <property type="evidence" value="ECO:0007669"/>
    <property type="project" value="InterPro"/>
</dbReference>
<dbReference type="GO" id="GO:0003677">
    <property type="term" value="F:DNA binding"/>
    <property type="evidence" value="ECO:0007669"/>
    <property type="project" value="UniProtKB-KW"/>
</dbReference>
<evidence type="ECO:0000313" key="7">
    <source>
        <dbReference type="Proteomes" id="UP000037267"/>
    </source>
</evidence>
<evidence type="ECO:0000256" key="2">
    <source>
        <dbReference type="ARBA" id="ARBA00023125"/>
    </source>
</evidence>
<dbReference type="Pfam" id="PF00392">
    <property type="entry name" value="GntR"/>
    <property type="match status" value="1"/>
</dbReference>
<dbReference type="GO" id="GO:0006813">
    <property type="term" value="P:potassium ion transport"/>
    <property type="evidence" value="ECO:0007669"/>
    <property type="project" value="InterPro"/>
</dbReference>
<dbReference type="InterPro" id="IPR000524">
    <property type="entry name" value="Tscrpt_reg_HTH_GntR"/>
</dbReference>
<dbReference type="Gene3D" id="1.10.10.10">
    <property type="entry name" value="Winged helix-like DNA-binding domain superfamily/Winged helix DNA-binding domain"/>
    <property type="match status" value="1"/>
</dbReference>
<dbReference type="SUPFAM" id="SSF116726">
    <property type="entry name" value="TrkA C-terminal domain-like"/>
    <property type="match status" value="1"/>
</dbReference>
<name>A0A0L0W6D2_GOTPU</name>
<organism evidence="6 7">
    <name type="scientific">Gottschalkia purinilytica</name>
    <name type="common">Clostridium purinilyticum</name>
    <dbReference type="NCBI Taxonomy" id="1503"/>
    <lineage>
        <taxon>Bacteria</taxon>
        <taxon>Bacillati</taxon>
        <taxon>Bacillota</taxon>
        <taxon>Tissierellia</taxon>
        <taxon>Tissierellales</taxon>
        <taxon>Gottschalkiaceae</taxon>
        <taxon>Gottschalkia</taxon>
    </lineage>
</organism>
<feature type="domain" description="HTH gntR-type" evidence="4">
    <location>
        <begin position="5"/>
        <end position="73"/>
    </location>
</feature>
<protein>
    <submittedName>
        <fullName evidence="6">Putative regulatory protein</fullName>
    </submittedName>
</protein>
<evidence type="ECO:0000256" key="3">
    <source>
        <dbReference type="ARBA" id="ARBA00023163"/>
    </source>
</evidence>
<dbReference type="InterPro" id="IPR036388">
    <property type="entry name" value="WH-like_DNA-bd_sf"/>
</dbReference>
<feature type="domain" description="RCK C-terminal" evidence="5">
    <location>
        <begin position="119"/>
        <end position="204"/>
    </location>
</feature>
<accession>A0A0L0W6D2</accession>
<dbReference type="Proteomes" id="UP000037267">
    <property type="component" value="Unassembled WGS sequence"/>
</dbReference>
<dbReference type="InterPro" id="IPR036390">
    <property type="entry name" value="WH_DNA-bd_sf"/>
</dbReference>
<dbReference type="PROSITE" id="PS50949">
    <property type="entry name" value="HTH_GNTR"/>
    <property type="match status" value="1"/>
</dbReference>
<dbReference type="RefSeq" id="WP_050378885.1">
    <property type="nucleotide sequence ID" value="NZ_LGSS01000026.1"/>
</dbReference>
<comment type="caution">
    <text evidence="6">The sequence shown here is derived from an EMBL/GenBank/DDBJ whole genome shotgun (WGS) entry which is preliminary data.</text>
</comment>
<keyword evidence="7" id="KW-1185">Reference proteome</keyword>
<dbReference type="Pfam" id="PF02080">
    <property type="entry name" value="TrkA_C"/>
    <property type="match status" value="1"/>
</dbReference>
<dbReference type="OrthoDB" id="226679at2"/>
<dbReference type="PANTHER" id="PTHR38445">
    <property type="entry name" value="HTH-TYPE TRANSCRIPTIONAL REPRESSOR YTRA"/>
    <property type="match status" value="1"/>
</dbReference>
<dbReference type="STRING" id="1503.CLPU_26c00040"/>
<reference evidence="7" key="1">
    <citation type="submission" date="2015-07" db="EMBL/GenBank/DDBJ databases">
        <title>Draft genome sequence of the purine-degrading Gottschalkia purinilyticum DSM 1384 (formerly Clostridium purinilyticum).</title>
        <authorList>
            <person name="Poehlein A."/>
            <person name="Schiel-Bengelsdorf B."/>
            <person name="Bengelsdorf F.R."/>
            <person name="Daniel R."/>
            <person name="Duerre P."/>
        </authorList>
    </citation>
    <scope>NUCLEOTIDE SEQUENCE [LARGE SCALE GENOMIC DNA]</scope>
    <source>
        <strain evidence="7">DSM 1384</strain>
    </source>
</reference>
<dbReference type="Gene3D" id="3.30.70.1450">
    <property type="entry name" value="Regulator of K+ conductance, C-terminal domain"/>
    <property type="match status" value="1"/>
</dbReference>
<dbReference type="EMBL" id="LGSS01000026">
    <property type="protein sequence ID" value="KNF07079.1"/>
    <property type="molecule type" value="Genomic_DNA"/>
</dbReference>
<keyword evidence="2" id="KW-0238">DNA-binding</keyword>
<keyword evidence="3" id="KW-0804">Transcription</keyword>
<dbReference type="CDD" id="cd07377">
    <property type="entry name" value="WHTH_GntR"/>
    <property type="match status" value="1"/>
</dbReference>
<dbReference type="SMART" id="SM00345">
    <property type="entry name" value="HTH_GNTR"/>
    <property type="match status" value="1"/>
</dbReference>
<proteinExistence type="predicted"/>
<dbReference type="GO" id="GO:0003700">
    <property type="term" value="F:DNA-binding transcription factor activity"/>
    <property type="evidence" value="ECO:0007669"/>
    <property type="project" value="InterPro"/>
</dbReference>
<evidence type="ECO:0000313" key="6">
    <source>
        <dbReference type="EMBL" id="KNF07079.1"/>
    </source>
</evidence>
<dbReference type="AlphaFoldDB" id="A0A0L0W6D2"/>
<evidence type="ECO:0000256" key="1">
    <source>
        <dbReference type="ARBA" id="ARBA00023015"/>
    </source>
</evidence>
<evidence type="ECO:0000259" key="5">
    <source>
        <dbReference type="PROSITE" id="PS51202"/>
    </source>
</evidence>
<dbReference type="InterPro" id="IPR006037">
    <property type="entry name" value="RCK_C"/>
</dbReference>
<dbReference type="SUPFAM" id="SSF46785">
    <property type="entry name" value="Winged helix' DNA-binding domain"/>
    <property type="match status" value="1"/>
</dbReference>
<dbReference type="PROSITE" id="PS51202">
    <property type="entry name" value="RCK_C"/>
    <property type="match status" value="1"/>
</dbReference>
<gene>
    <name evidence="6" type="ORF">CLPU_26c00040</name>
</gene>